<dbReference type="EMBL" id="VRLW01000001">
    <property type="protein sequence ID" value="KAA1258652.1"/>
    <property type="molecule type" value="Genomic_DNA"/>
</dbReference>
<name>A0A5B1CEK5_9BACT</name>
<organism evidence="2 3">
    <name type="scientific">Rubripirellula obstinata</name>
    <dbReference type="NCBI Taxonomy" id="406547"/>
    <lineage>
        <taxon>Bacteria</taxon>
        <taxon>Pseudomonadati</taxon>
        <taxon>Planctomycetota</taxon>
        <taxon>Planctomycetia</taxon>
        <taxon>Pirellulales</taxon>
        <taxon>Pirellulaceae</taxon>
        <taxon>Rubripirellula</taxon>
    </lineage>
</organism>
<dbReference type="AlphaFoldDB" id="A0A5B1CEK5"/>
<feature type="transmembrane region" description="Helical" evidence="1">
    <location>
        <begin position="6"/>
        <end position="29"/>
    </location>
</feature>
<evidence type="ECO:0000256" key="1">
    <source>
        <dbReference type="SAM" id="Phobius"/>
    </source>
</evidence>
<evidence type="ECO:0000313" key="3">
    <source>
        <dbReference type="Proteomes" id="UP000322699"/>
    </source>
</evidence>
<keyword evidence="3" id="KW-1185">Reference proteome</keyword>
<proteinExistence type="predicted"/>
<dbReference type="Proteomes" id="UP000322699">
    <property type="component" value="Unassembled WGS sequence"/>
</dbReference>
<dbReference type="RefSeq" id="WP_160148068.1">
    <property type="nucleotide sequence ID" value="NZ_LWSK01000076.1"/>
</dbReference>
<gene>
    <name evidence="2" type="ORF">LF1_11740</name>
</gene>
<reference evidence="2 3" key="1">
    <citation type="submission" date="2019-08" db="EMBL/GenBank/DDBJ databases">
        <title>Deep-cultivation of Planctomycetes and their phenomic and genomic characterization uncovers novel biology.</title>
        <authorList>
            <person name="Wiegand S."/>
            <person name="Jogler M."/>
            <person name="Boedeker C."/>
            <person name="Pinto D."/>
            <person name="Vollmers J."/>
            <person name="Rivas-Marin E."/>
            <person name="Kohn T."/>
            <person name="Peeters S.H."/>
            <person name="Heuer A."/>
            <person name="Rast P."/>
            <person name="Oberbeckmann S."/>
            <person name="Bunk B."/>
            <person name="Jeske O."/>
            <person name="Meyerdierks A."/>
            <person name="Storesund J.E."/>
            <person name="Kallscheuer N."/>
            <person name="Luecker S."/>
            <person name="Lage O.M."/>
            <person name="Pohl T."/>
            <person name="Merkel B.J."/>
            <person name="Hornburger P."/>
            <person name="Mueller R.-W."/>
            <person name="Bruemmer F."/>
            <person name="Labrenz M."/>
            <person name="Spormann A.M."/>
            <person name="Op Den Camp H."/>
            <person name="Overmann J."/>
            <person name="Amann R."/>
            <person name="Jetten M.S.M."/>
            <person name="Mascher T."/>
            <person name="Medema M.H."/>
            <person name="Devos D.P."/>
            <person name="Kaster A.-K."/>
            <person name="Ovreas L."/>
            <person name="Rohde M."/>
            <person name="Galperin M.Y."/>
            <person name="Jogler C."/>
        </authorList>
    </citation>
    <scope>NUCLEOTIDE SEQUENCE [LARGE SCALE GENOMIC DNA]</scope>
    <source>
        <strain evidence="2 3">LF1</strain>
    </source>
</reference>
<protein>
    <submittedName>
        <fullName evidence="2">Uncharacterized protein</fullName>
    </submittedName>
</protein>
<keyword evidence="1" id="KW-1133">Transmembrane helix</keyword>
<keyword evidence="1" id="KW-0812">Transmembrane</keyword>
<keyword evidence="1" id="KW-0472">Membrane</keyword>
<accession>A0A5B1CEK5</accession>
<evidence type="ECO:0000313" key="2">
    <source>
        <dbReference type="EMBL" id="KAA1258652.1"/>
    </source>
</evidence>
<comment type="caution">
    <text evidence="2">The sequence shown here is derived from an EMBL/GenBank/DDBJ whole genome shotgun (WGS) entry which is preliminary data.</text>
</comment>
<sequence length="51" mass="5821">MIEKWIAASAAQFGMILLTAFVVYAGILIHTRIAGLRSFSKIRRCRRLTLR</sequence>